<evidence type="ECO:0000256" key="5">
    <source>
        <dbReference type="ARBA" id="ARBA00023054"/>
    </source>
</evidence>
<evidence type="ECO:0000313" key="8">
    <source>
        <dbReference type="EMBL" id="GMH70790.1"/>
    </source>
</evidence>
<dbReference type="GO" id="GO:0005200">
    <property type="term" value="F:structural constituent of cytoskeleton"/>
    <property type="evidence" value="ECO:0007669"/>
    <property type="project" value="InterPro"/>
</dbReference>
<comment type="similarity">
    <text evidence="2">Belongs to the SF-assemblin family.</text>
</comment>
<dbReference type="InterPro" id="IPR008374">
    <property type="entry name" value="SF_assemblin/giardin_b"/>
</dbReference>
<evidence type="ECO:0000256" key="4">
    <source>
        <dbReference type="ARBA" id="ARBA00022701"/>
    </source>
</evidence>
<dbReference type="PANTHER" id="PTHR40412">
    <property type="entry name" value="SF-ASSEMBLIN"/>
    <property type="match status" value="1"/>
</dbReference>
<organism evidence="8 9">
    <name type="scientific">Triparma laevis f. longispina</name>
    <dbReference type="NCBI Taxonomy" id="1714387"/>
    <lineage>
        <taxon>Eukaryota</taxon>
        <taxon>Sar</taxon>
        <taxon>Stramenopiles</taxon>
        <taxon>Ochrophyta</taxon>
        <taxon>Bolidophyceae</taxon>
        <taxon>Parmales</taxon>
        <taxon>Triparmaceae</taxon>
        <taxon>Triparma</taxon>
    </lineage>
</organism>
<gene>
    <name evidence="8" type="ORF">TrLO_g10958</name>
</gene>
<evidence type="ECO:0000256" key="6">
    <source>
        <dbReference type="ARBA" id="ARBA00023212"/>
    </source>
</evidence>
<dbReference type="AlphaFoldDB" id="A0A9W7EAB8"/>
<proteinExistence type="inferred from homology"/>
<dbReference type="PANTHER" id="PTHR40412:SF1">
    <property type="entry name" value="SF-ASSEMBLIN"/>
    <property type="match status" value="1"/>
</dbReference>
<evidence type="ECO:0000256" key="3">
    <source>
        <dbReference type="ARBA" id="ARBA00022490"/>
    </source>
</evidence>
<protein>
    <recommendedName>
        <fullName evidence="10">SF-assemblin</fullName>
    </recommendedName>
</protein>
<keyword evidence="3" id="KW-0963">Cytoplasm</keyword>
<dbReference type="Proteomes" id="UP001165122">
    <property type="component" value="Unassembled WGS sequence"/>
</dbReference>
<evidence type="ECO:0008006" key="10">
    <source>
        <dbReference type="Google" id="ProtNLM"/>
    </source>
</evidence>
<reference evidence="9" key="1">
    <citation type="journal article" date="2023" name="Commun. Biol.">
        <title>Genome analysis of Parmales, the sister group of diatoms, reveals the evolutionary specialization of diatoms from phago-mixotrophs to photoautotrophs.</title>
        <authorList>
            <person name="Ban H."/>
            <person name="Sato S."/>
            <person name="Yoshikawa S."/>
            <person name="Yamada K."/>
            <person name="Nakamura Y."/>
            <person name="Ichinomiya M."/>
            <person name="Sato N."/>
            <person name="Blanc-Mathieu R."/>
            <person name="Endo H."/>
            <person name="Kuwata A."/>
            <person name="Ogata H."/>
        </authorList>
    </citation>
    <scope>NUCLEOTIDE SEQUENCE [LARGE SCALE GENOMIC DNA]</scope>
    <source>
        <strain evidence="9">NIES 3700</strain>
    </source>
</reference>
<keyword evidence="9" id="KW-1185">Reference proteome</keyword>
<evidence type="ECO:0000256" key="1">
    <source>
        <dbReference type="ARBA" id="ARBA00004245"/>
    </source>
</evidence>
<name>A0A9W7EAB8_9STRA</name>
<dbReference type="OrthoDB" id="436841at2759"/>
<comment type="subcellular location">
    <subcellularLocation>
        <location evidence="1">Cytoplasm</location>
        <location evidence="1">Cytoskeleton</location>
    </subcellularLocation>
</comment>
<keyword evidence="5 7" id="KW-0175">Coiled coil</keyword>
<accession>A0A9W7EAB8</accession>
<dbReference type="PRINTS" id="PR01799">
    <property type="entry name" value="SFASSEMBLIN"/>
</dbReference>
<dbReference type="GO" id="GO:0005874">
    <property type="term" value="C:microtubule"/>
    <property type="evidence" value="ECO:0007669"/>
    <property type="project" value="UniProtKB-KW"/>
</dbReference>
<sequence>MPSQPQTNDALPGTSTKAKLEAVIGTFQEFDTTMRIGTRQRREKDEHRVAELRVEMGKMEKSLGAEVKRRVEMNKSIQAWCEQQIVAMKSKFEVAIEERAVKIHERLEVLSERITDLNERFEEEKVRIPADIERRGKELAAMLAAFQAEFEVEKKERLEREGRIEKLLDDQEHEARQRFEAERTAREERYIQLARIIEVNEKSRIKADGKFQNVVKEELQSLHNQIAIEAQVREREDDEIVEALNRYTGKLQASLQIINSTNT</sequence>
<evidence type="ECO:0000256" key="2">
    <source>
        <dbReference type="ARBA" id="ARBA00005678"/>
    </source>
</evidence>
<keyword evidence="4" id="KW-0493">Microtubule</keyword>
<dbReference type="EMBL" id="BRXW01000628">
    <property type="protein sequence ID" value="GMH70790.1"/>
    <property type="molecule type" value="Genomic_DNA"/>
</dbReference>
<evidence type="ECO:0000256" key="7">
    <source>
        <dbReference type="SAM" id="Coils"/>
    </source>
</evidence>
<evidence type="ECO:0000313" key="9">
    <source>
        <dbReference type="Proteomes" id="UP001165122"/>
    </source>
</evidence>
<keyword evidence="6" id="KW-0206">Cytoskeleton</keyword>
<comment type="caution">
    <text evidence="8">The sequence shown here is derived from an EMBL/GenBank/DDBJ whole genome shotgun (WGS) entry which is preliminary data.</text>
</comment>
<feature type="coiled-coil region" evidence="7">
    <location>
        <begin position="100"/>
        <end position="127"/>
    </location>
</feature>
<dbReference type="Pfam" id="PF06705">
    <property type="entry name" value="SF-assemblin"/>
    <property type="match status" value="1"/>
</dbReference>